<sequence>MTDIVPAMLSAVAADNSVMGGVLSGAQLVGAVLAPFVALSPLAIWLWSRRRVVRARQLKVDWQVEPEPGVVILNESKTTFDKLVLTVSCGTRGRTARTDITLIQPNDPHHWASKQLHQLPVFANQRKETARHDATHHETSLTFRDGKRYWSREGAMLKRVDELVIWAEKTRAATLSQYFGRRSQFRRAYAVGVSVEAFDRTESLESAFAQLATTGRPPSGRRVPDVIAGPHDWIGRVVRDEAIQLPPLSREGLGRMSPAAIDALSIDEDLHAIPYAFDSVALIRNDALVGEGPMPVRFEDVVRVGTDALALAKVPDGRAVALQVGSPDTDGNAGDPFHMWPLFTSLGGSFFGLRRKPADASLDDEFDDPSLWRDGFVEAFVRLADLGGGPHGSGALEASLGRAEALPMFLDGRAPFLVCSSRALGSITAAGMQITVGAVPPVGELRAQPMVSVYGLYIYRDAPNLPAARDLLTTFLSEQKAGEELNKIQPLVPVQEAAMDSIARRDTILRPYVDACRSGLVMPSWGQMRELWQLLGRAEHDVLAGDGDARQIAEETADAGWEIISRF</sequence>
<dbReference type="RefSeq" id="WP_183543826.1">
    <property type="nucleotide sequence ID" value="NZ_BMQT01000003.1"/>
</dbReference>
<dbReference type="GO" id="GO:0055052">
    <property type="term" value="C:ATP-binding cassette (ABC) transporter complex, substrate-binding subunit-containing"/>
    <property type="evidence" value="ECO:0007669"/>
    <property type="project" value="TreeGrafter"/>
</dbReference>
<reference evidence="5 6" key="1">
    <citation type="submission" date="2020-08" db="EMBL/GenBank/DDBJ databases">
        <title>Genomic Encyclopedia of Type Strains, Phase III (KMG-III): the genomes of soil and plant-associated and newly described type strains.</title>
        <authorList>
            <person name="Whitman W."/>
        </authorList>
    </citation>
    <scope>NUCLEOTIDE SEQUENCE [LARGE SCALE GENOMIC DNA]</scope>
    <source>
        <strain evidence="5 6">CECT 3302</strain>
    </source>
</reference>
<comment type="caution">
    <text evidence="5">The sequence shown here is derived from an EMBL/GenBank/DDBJ whole genome shotgun (WGS) entry which is preliminary data.</text>
</comment>
<dbReference type="GO" id="GO:0015768">
    <property type="term" value="P:maltose transport"/>
    <property type="evidence" value="ECO:0007669"/>
    <property type="project" value="TreeGrafter"/>
</dbReference>
<dbReference type="InterPro" id="IPR006059">
    <property type="entry name" value="SBP"/>
</dbReference>
<keyword evidence="3" id="KW-0732">Signal</keyword>
<keyword evidence="4" id="KW-0812">Transmembrane</keyword>
<dbReference type="Proteomes" id="UP000577707">
    <property type="component" value="Unassembled WGS sequence"/>
</dbReference>
<dbReference type="PANTHER" id="PTHR30061">
    <property type="entry name" value="MALTOSE-BINDING PERIPLASMIC PROTEIN"/>
    <property type="match status" value="1"/>
</dbReference>
<protein>
    <submittedName>
        <fullName evidence="5">Arabinogalactan oligomer/maltooligosaccharide transport system substrate-binding protein</fullName>
    </submittedName>
</protein>
<keyword evidence="6" id="KW-1185">Reference proteome</keyword>
<evidence type="ECO:0000313" key="5">
    <source>
        <dbReference type="EMBL" id="MBB3088588.1"/>
    </source>
</evidence>
<keyword evidence="4" id="KW-1133">Transmembrane helix</keyword>
<dbReference type="EMBL" id="JACHXG010000003">
    <property type="protein sequence ID" value="MBB3088588.1"/>
    <property type="molecule type" value="Genomic_DNA"/>
</dbReference>
<evidence type="ECO:0000313" key="6">
    <source>
        <dbReference type="Proteomes" id="UP000577707"/>
    </source>
</evidence>
<name>A0A7W5A2N1_9ACTN</name>
<keyword evidence="2" id="KW-0813">Transport</keyword>
<evidence type="ECO:0000256" key="4">
    <source>
        <dbReference type="SAM" id="Phobius"/>
    </source>
</evidence>
<gene>
    <name evidence="5" type="ORF">FHS12_001529</name>
</gene>
<organism evidence="5 6">
    <name type="scientific">Nocardioides albus</name>
    <dbReference type="NCBI Taxonomy" id="1841"/>
    <lineage>
        <taxon>Bacteria</taxon>
        <taxon>Bacillati</taxon>
        <taxon>Actinomycetota</taxon>
        <taxon>Actinomycetes</taxon>
        <taxon>Propionibacteriales</taxon>
        <taxon>Nocardioidaceae</taxon>
        <taxon>Nocardioides</taxon>
    </lineage>
</organism>
<dbReference type="PANTHER" id="PTHR30061:SF50">
    <property type="entry name" value="MALTOSE_MALTODEXTRIN-BINDING PERIPLASMIC PROTEIN"/>
    <property type="match status" value="1"/>
</dbReference>
<comment type="similarity">
    <text evidence="1">Belongs to the bacterial solute-binding protein 1 family.</text>
</comment>
<dbReference type="SUPFAM" id="SSF53850">
    <property type="entry name" value="Periplasmic binding protein-like II"/>
    <property type="match status" value="1"/>
</dbReference>
<evidence type="ECO:0000256" key="2">
    <source>
        <dbReference type="ARBA" id="ARBA00022448"/>
    </source>
</evidence>
<evidence type="ECO:0000256" key="3">
    <source>
        <dbReference type="ARBA" id="ARBA00022729"/>
    </source>
</evidence>
<dbReference type="AlphaFoldDB" id="A0A7W5A2N1"/>
<evidence type="ECO:0000256" key="1">
    <source>
        <dbReference type="ARBA" id="ARBA00008520"/>
    </source>
</evidence>
<keyword evidence="4" id="KW-0472">Membrane</keyword>
<dbReference type="GO" id="GO:0042956">
    <property type="term" value="P:maltodextrin transmembrane transport"/>
    <property type="evidence" value="ECO:0007669"/>
    <property type="project" value="TreeGrafter"/>
</dbReference>
<feature type="transmembrane region" description="Helical" evidence="4">
    <location>
        <begin position="26"/>
        <end position="47"/>
    </location>
</feature>
<dbReference type="Gene3D" id="3.40.190.10">
    <property type="entry name" value="Periplasmic binding protein-like II"/>
    <property type="match status" value="2"/>
</dbReference>
<dbReference type="Pfam" id="PF13416">
    <property type="entry name" value="SBP_bac_8"/>
    <property type="match status" value="1"/>
</dbReference>
<proteinExistence type="inferred from homology"/>
<accession>A0A7W5A2N1</accession>
<dbReference type="GO" id="GO:1901982">
    <property type="term" value="F:maltose binding"/>
    <property type="evidence" value="ECO:0007669"/>
    <property type="project" value="TreeGrafter"/>
</dbReference>